<evidence type="ECO:0000256" key="1">
    <source>
        <dbReference type="SAM" id="MobiDB-lite"/>
    </source>
</evidence>
<evidence type="ECO:0000313" key="2">
    <source>
        <dbReference type="EMBL" id="KKL24279.1"/>
    </source>
</evidence>
<name>A0A0F9BQW2_9ZZZZ</name>
<organism evidence="2">
    <name type="scientific">marine sediment metagenome</name>
    <dbReference type="NCBI Taxonomy" id="412755"/>
    <lineage>
        <taxon>unclassified sequences</taxon>
        <taxon>metagenomes</taxon>
        <taxon>ecological metagenomes</taxon>
    </lineage>
</organism>
<protein>
    <submittedName>
        <fullName evidence="2">Uncharacterized protein</fullName>
    </submittedName>
</protein>
<gene>
    <name evidence="2" type="ORF">LCGC14_2416900</name>
</gene>
<accession>A0A0F9BQW2</accession>
<dbReference type="AlphaFoldDB" id="A0A0F9BQW2"/>
<feature type="compositionally biased region" description="Basic and acidic residues" evidence="1">
    <location>
        <begin position="49"/>
        <end position="69"/>
    </location>
</feature>
<dbReference type="EMBL" id="LAZR01036655">
    <property type="protein sequence ID" value="KKL24279.1"/>
    <property type="molecule type" value="Genomic_DNA"/>
</dbReference>
<sequence>MEYTRFGEGWVHRPDAQYRWKPVAEDDIPEEERALIKKQELRRTSFKMDGFDAAERAKARKEAENRKTEEPDDWNEEDFV</sequence>
<feature type="region of interest" description="Disordered" evidence="1">
    <location>
        <begin position="47"/>
        <end position="80"/>
    </location>
</feature>
<feature type="compositionally biased region" description="Acidic residues" evidence="1">
    <location>
        <begin position="70"/>
        <end position="80"/>
    </location>
</feature>
<reference evidence="2" key="1">
    <citation type="journal article" date="2015" name="Nature">
        <title>Complex archaea that bridge the gap between prokaryotes and eukaryotes.</title>
        <authorList>
            <person name="Spang A."/>
            <person name="Saw J.H."/>
            <person name="Jorgensen S.L."/>
            <person name="Zaremba-Niedzwiedzka K."/>
            <person name="Martijn J."/>
            <person name="Lind A.E."/>
            <person name="van Eijk R."/>
            <person name="Schleper C."/>
            <person name="Guy L."/>
            <person name="Ettema T.J."/>
        </authorList>
    </citation>
    <scope>NUCLEOTIDE SEQUENCE</scope>
</reference>
<comment type="caution">
    <text evidence="2">The sequence shown here is derived from an EMBL/GenBank/DDBJ whole genome shotgun (WGS) entry which is preliminary data.</text>
</comment>
<proteinExistence type="predicted"/>